<dbReference type="InterPro" id="IPR008969">
    <property type="entry name" value="CarboxyPept-like_regulatory"/>
</dbReference>
<protein>
    <submittedName>
        <fullName evidence="16">TonB-dependent receptor domain-containing protein</fullName>
    </submittedName>
</protein>
<keyword evidence="5 13" id="KW-0732">Signal</keyword>
<keyword evidence="6 11" id="KW-0798">TonB box</keyword>
<evidence type="ECO:0000259" key="14">
    <source>
        <dbReference type="Pfam" id="PF00593"/>
    </source>
</evidence>
<organism evidence="16 17">
    <name type="scientific">Psychroserpens luteus</name>
    <dbReference type="NCBI Taxonomy" id="1434066"/>
    <lineage>
        <taxon>Bacteria</taxon>
        <taxon>Pseudomonadati</taxon>
        <taxon>Bacteroidota</taxon>
        <taxon>Flavobacteriia</taxon>
        <taxon>Flavobacteriales</taxon>
        <taxon>Flavobacteriaceae</taxon>
        <taxon>Psychroserpens</taxon>
    </lineage>
</organism>
<evidence type="ECO:0000256" key="2">
    <source>
        <dbReference type="ARBA" id="ARBA00022448"/>
    </source>
</evidence>
<evidence type="ECO:0000313" key="17">
    <source>
        <dbReference type="Proteomes" id="UP001597548"/>
    </source>
</evidence>
<sequence>MKNITYFVLLGILAMQPLFAQHTLTGKITDAQTNESLAFVNIYFPQLEKGTNSNENGEFSIDNIPNGNHKLVISFVGYETFAKTILFPVSEPLNIQLNPSAIEMEAVIISTPFHKLQSQNVMKVERQSIKEMKASGAVNLSEGITNIAGVSSVSTGLSIGKPVIRGLSSNRVLVYAQGVRLENQQFGDEHGLGLNDAGIESVEVIKGPASLLYGSDALGGVLYLNPERFSAENSSEGNIRATYFTNTQGYNTSAGFKSSGSDFKYIFRGSVSEHSDYETQDYRVTNTRFREQDFKAGIGYQKNKFKTEIRYNINQSKLGIPEEIGEQNTNRTPLEPFQELTNHIFSSKSTVFFNNSSLDVTLGYLYNDRKEFEDHHHGDEEEPEDEDHEEEAHEEDEAAALHMKLKTFNYDAKYHLPYIGKFETIVGVQGMNQVNTNYGEELLIPDATTNDIGVLATSHIHFETIDIQLGARFDNRSITINDQIDRSFNSFNGAFGIKTNLFKKVTARLNLASGFRAPNLAELASDGTHEGTNRYEIGNLDLNNEQNLQIDLALEYKNEHVEVFANAFYNSISDYIFLNPDGNLIDGNPVYVYLQDNARLYGGEFGFHFHPHPLDWLHIETSFETVTGQLEDDNYLPLIPANSLHNTVRVEFEKDWFKQGYAFVKYSSTFDQNNVSAFETPTAAYNLLSAGFGCTVKAFKNDLEVSISATNITDENYINHLSRLKADGILNMGRNISFGLNYTL</sequence>
<keyword evidence="4 10" id="KW-0812">Transmembrane</keyword>
<proteinExistence type="inferred from homology"/>
<evidence type="ECO:0000256" key="10">
    <source>
        <dbReference type="PROSITE-ProRule" id="PRU01360"/>
    </source>
</evidence>
<dbReference type="InterPro" id="IPR012910">
    <property type="entry name" value="Plug_dom"/>
</dbReference>
<dbReference type="Gene3D" id="2.170.130.10">
    <property type="entry name" value="TonB-dependent receptor, plug domain"/>
    <property type="match status" value="1"/>
</dbReference>
<dbReference type="Pfam" id="PF13715">
    <property type="entry name" value="CarbopepD_reg_2"/>
    <property type="match status" value="1"/>
</dbReference>
<evidence type="ECO:0000256" key="1">
    <source>
        <dbReference type="ARBA" id="ARBA00004571"/>
    </source>
</evidence>
<dbReference type="RefSeq" id="WP_194507007.1">
    <property type="nucleotide sequence ID" value="NZ_JADILU010000002.1"/>
</dbReference>
<accession>A0ABW5ZXL0</accession>
<comment type="subcellular location">
    <subcellularLocation>
        <location evidence="1 10">Cell outer membrane</location>
        <topology evidence="1 10">Multi-pass membrane protein</topology>
    </subcellularLocation>
</comment>
<feature type="compositionally biased region" description="Acidic residues" evidence="12">
    <location>
        <begin position="380"/>
        <end position="397"/>
    </location>
</feature>
<dbReference type="Pfam" id="PF07715">
    <property type="entry name" value="Plug"/>
    <property type="match status" value="1"/>
</dbReference>
<dbReference type="SUPFAM" id="SSF49464">
    <property type="entry name" value="Carboxypeptidase regulatory domain-like"/>
    <property type="match status" value="1"/>
</dbReference>
<name>A0ABW5ZXL0_9FLAO</name>
<evidence type="ECO:0000256" key="9">
    <source>
        <dbReference type="ARBA" id="ARBA00023237"/>
    </source>
</evidence>
<comment type="caution">
    <text evidence="16">The sequence shown here is derived from an EMBL/GenBank/DDBJ whole genome shotgun (WGS) entry which is preliminary data.</text>
</comment>
<evidence type="ECO:0000313" key="16">
    <source>
        <dbReference type="EMBL" id="MFD2917774.1"/>
    </source>
</evidence>
<evidence type="ECO:0000256" key="11">
    <source>
        <dbReference type="RuleBase" id="RU003357"/>
    </source>
</evidence>
<keyword evidence="2 10" id="KW-0813">Transport</keyword>
<dbReference type="PANTHER" id="PTHR30069">
    <property type="entry name" value="TONB-DEPENDENT OUTER MEMBRANE RECEPTOR"/>
    <property type="match status" value="1"/>
</dbReference>
<evidence type="ECO:0000256" key="6">
    <source>
        <dbReference type="ARBA" id="ARBA00023077"/>
    </source>
</evidence>
<dbReference type="Pfam" id="PF00593">
    <property type="entry name" value="TonB_dep_Rec_b-barrel"/>
    <property type="match status" value="1"/>
</dbReference>
<keyword evidence="17" id="KW-1185">Reference proteome</keyword>
<dbReference type="InterPro" id="IPR036942">
    <property type="entry name" value="Beta-barrel_TonB_sf"/>
</dbReference>
<keyword evidence="7 10" id="KW-0472">Membrane</keyword>
<feature type="region of interest" description="Disordered" evidence="12">
    <location>
        <begin position="373"/>
        <end position="397"/>
    </location>
</feature>
<keyword evidence="3 10" id="KW-1134">Transmembrane beta strand</keyword>
<evidence type="ECO:0000256" key="7">
    <source>
        <dbReference type="ARBA" id="ARBA00023136"/>
    </source>
</evidence>
<feature type="domain" description="TonB-dependent receptor-like beta-barrel" evidence="14">
    <location>
        <begin position="235"/>
        <end position="712"/>
    </location>
</feature>
<evidence type="ECO:0000256" key="5">
    <source>
        <dbReference type="ARBA" id="ARBA00022729"/>
    </source>
</evidence>
<gene>
    <name evidence="16" type="ORF">ACFS29_19130</name>
</gene>
<evidence type="ECO:0000256" key="13">
    <source>
        <dbReference type="SAM" id="SignalP"/>
    </source>
</evidence>
<dbReference type="EMBL" id="JBHUOS010000016">
    <property type="protein sequence ID" value="MFD2917774.1"/>
    <property type="molecule type" value="Genomic_DNA"/>
</dbReference>
<feature type="signal peptide" evidence="13">
    <location>
        <begin position="1"/>
        <end position="20"/>
    </location>
</feature>
<keyword evidence="9 10" id="KW-0998">Cell outer membrane</keyword>
<dbReference type="Gene3D" id="2.60.40.1120">
    <property type="entry name" value="Carboxypeptidase-like, regulatory domain"/>
    <property type="match status" value="1"/>
</dbReference>
<dbReference type="InterPro" id="IPR037066">
    <property type="entry name" value="Plug_dom_sf"/>
</dbReference>
<dbReference type="PANTHER" id="PTHR30069:SF29">
    <property type="entry name" value="HEMOGLOBIN AND HEMOGLOBIN-HAPTOGLOBIN-BINDING PROTEIN 1-RELATED"/>
    <property type="match status" value="1"/>
</dbReference>
<dbReference type="Proteomes" id="UP001597548">
    <property type="component" value="Unassembled WGS sequence"/>
</dbReference>
<comment type="similarity">
    <text evidence="10 11">Belongs to the TonB-dependent receptor family.</text>
</comment>
<feature type="domain" description="TonB-dependent receptor plug" evidence="15">
    <location>
        <begin position="128"/>
        <end position="221"/>
    </location>
</feature>
<dbReference type="InterPro" id="IPR000531">
    <property type="entry name" value="Beta-barrel_TonB"/>
</dbReference>
<evidence type="ECO:0000256" key="12">
    <source>
        <dbReference type="SAM" id="MobiDB-lite"/>
    </source>
</evidence>
<evidence type="ECO:0000256" key="4">
    <source>
        <dbReference type="ARBA" id="ARBA00022692"/>
    </source>
</evidence>
<dbReference type="PROSITE" id="PS52016">
    <property type="entry name" value="TONB_DEPENDENT_REC_3"/>
    <property type="match status" value="1"/>
</dbReference>
<evidence type="ECO:0000259" key="15">
    <source>
        <dbReference type="Pfam" id="PF07715"/>
    </source>
</evidence>
<dbReference type="SUPFAM" id="SSF56935">
    <property type="entry name" value="Porins"/>
    <property type="match status" value="1"/>
</dbReference>
<dbReference type="InterPro" id="IPR039426">
    <property type="entry name" value="TonB-dep_rcpt-like"/>
</dbReference>
<evidence type="ECO:0000256" key="8">
    <source>
        <dbReference type="ARBA" id="ARBA00023170"/>
    </source>
</evidence>
<reference evidence="17" key="1">
    <citation type="journal article" date="2019" name="Int. J. Syst. Evol. Microbiol.">
        <title>The Global Catalogue of Microorganisms (GCM) 10K type strain sequencing project: providing services to taxonomists for standard genome sequencing and annotation.</title>
        <authorList>
            <consortium name="The Broad Institute Genomics Platform"/>
            <consortium name="The Broad Institute Genome Sequencing Center for Infectious Disease"/>
            <person name="Wu L."/>
            <person name="Ma J."/>
        </authorList>
    </citation>
    <scope>NUCLEOTIDE SEQUENCE [LARGE SCALE GENOMIC DNA]</scope>
    <source>
        <strain evidence="17">KCTC 32514</strain>
    </source>
</reference>
<feature type="chain" id="PRO_5047266842" evidence="13">
    <location>
        <begin position="21"/>
        <end position="744"/>
    </location>
</feature>
<dbReference type="Gene3D" id="2.40.170.20">
    <property type="entry name" value="TonB-dependent receptor, beta-barrel domain"/>
    <property type="match status" value="1"/>
</dbReference>
<evidence type="ECO:0000256" key="3">
    <source>
        <dbReference type="ARBA" id="ARBA00022452"/>
    </source>
</evidence>
<keyword evidence="8 16" id="KW-0675">Receptor</keyword>